<evidence type="ECO:0000256" key="4">
    <source>
        <dbReference type="ARBA" id="ARBA00022691"/>
    </source>
</evidence>
<keyword evidence="7" id="KW-1185">Reference proteome</keyword>
<dbReference type="RefSeq" id="WP_106355540.1">
    <property type="nucleotide sequence ID" value="NZ_PVTP01000003.1"/>
</dbReference>
<dbReference type="OrthoDB" id="9782855at2"/>
<organism evidence="6 7">
    <name type="scientific">Yoonia maritima</name>
    <dbReference type="NCBI Taxonomy" id="1435347"/>
    <lineage>
        <taxon>Bacteria</taxon>
        <taxon>Pseudomonadati</taxon>
        <taxon>Pseudomonadota</taxon>
        <taxon>Alphaproteobacteria</taxon>
        <taxon>Rhodobacterales</taxon>
        <taxon>Paracoccaceae</taxon>
        <taxon>Yoonia</taxon>
    </lineage>
</organism>
<reference evidence="6 7" key="1">
    <citation type="submission" date="2018-03" db="EMBL/GenBank/DDBJ databases">
        <title>Genomic Encyclopedia of Archaeal and Bacterial Type Strains, Phase II (KMG-II): from individual species to whole genera.</title>
        <authorList>
            <person name="Goeker M."/>
        </authorList>
    </citation>
    <scope>NUCLEOTIDE SEQUENCE [LARGE SCALE GENOMIC DNA]</scope>
    <source>
        <strain evidence="6 7">DSM 101533</strain>
    </source>
</reference>
<sequence length="429" mass="49136">MSAQLQSISTLLNAAKDSVKADLTVKLWDGSTIDYNRTDAPNIEVVINSADTIRQMLLKPNIATLFGLYGSGDISITDASPLQLLKATDHVSILKFFKSYSKAKLAKALAPFVFKERAKFSPRAFLDRFQKGKRDDKAMIAFHYDVSNDFYKLFLDSGMVYSCAYFKDWDNDIDQAQIDKLDHICRKLRLKPGEQMLDVGCGWGSLACHAAEFYGVTVKGVTLSETQFALVNERIKQRGLEDKVTVELTDFRDLKERNHFDKISMIEMFEHIGADNYDSYYKNIHRMLKPGGLCLHQASTRRVTPNLADFDHPTGYQKTITKYIFPGGELDHIGRTITDFERHGFEVHDTESLREHFRLTLELWHDKLWENRVEAEELVGDELVRLWLAYFALFEVGFQRNVVNLYQTLSSKRRIGVTGPPATREDIYA</sequence>
<evidence type="ECO:0000313" key="6">
    <source>
        <dbReference type="EMBL" id="PRY78764.1"/>
    </source>
</evidence>
<dbReference type="InterPro" id="IPR050723">
    <property type="entry name" value="CFA/CMAS"/>
</dbReference>
<keyword evidence="3" id="KW-0808">Transferase</keyword>
<dbReference type="InterPro" id="IPR003333">
    <property type="entry name" value="CMAS"/>
</dbReference>
<dbReference type="CDD" id="cd02440">
    <property type="entry name" value="AdoMet_MTases"/>
    <property type="match status" value="1"/>
</dbReference>
<comment type="caution">
    <text evidence="6">The sequence shown here is derived from an EMBL/GenBank/DDBJ whole genome shotgun (WGS) entry which is preliminary data.</text>
</comment>
<dbReference type="GO" id="GO:0032259">
    <property type="term" value="P:methylation"/>
    <property type="evidence" value="ECO:0007669"/>
    <property type="project" value="UniProtKB-KW"/>
</dbReference>
<dbReference type="Proteomes" id="UP000238007">
    <property type="component" value="Unassembled WGS sequence"/>
</dbReference>
<dbReference type="PANTHER" id="PTHR43667">
    <property type="entry name" value="CYCLOPROPANE-FATTY-ACYL-PHOSPHOLIPID SYNTHASE"/>
    <property type="match status" value="1"/>
</dbReference>
<dbReference type="SUPFAM" id="SSF53335">
    <property type="entry name" value="S-adenosyl-L-methionine-dependent methyltransferases"/>
    <property type="match status" value="1"/>
</dbReference>
<dbReference type="InterPro" id="IPR029063">
    <property type="entry name" value="SAM-dependent_MTases_sf"/>
</dbReference>
<proteinExistence type="inferred from homology"/>
<gene>
    <name evidence="6" type="ORF">CLV80_10388</name>
</gene>
<evidence type="ECO:0000256" key="2">
    <source>
        <dbReference type="ARBA" id="ARBA00022603"/>
    </source>
</evidence>
<keyword evidence="4" id="KW-0949">S-adenosyl-L-methionine</keyword>
<evidence type="ECO:0000256" key="5">
    <source>
        <dbReference type="ARBA" id="ARBA00023098"/>
    </source>
</evidence>
<evidence type="ECO:0000256" key="1">
    <source>
        <dbReference type="ARBA" id="ARBA00010815"/>
    </source>
</evidence>
<dbReference type="PIRSF" id="PIRSF003085">
    <property type="entry name" value="CMAS"/>
    <property type="match status" value="1"/>
</dbReference>
<dbReference type="EMBL" id="PVTP01000003">
    <property type="protein sequence ID" value="PRY78764.1"/>
    <property type="molecule type" value="Genomic_DNA"/>
</dbReference>
<evidence type="ECO:0000313" key="7">
    <source>
        <dbReference type="Proteomes" id="UP000238007"/>
    </source>
</evidence>
<dbReference type="Pfam" id="PF02353">
    <property type="entry name" value="CMAS"/>
    <property type="match status" value="1"/>
</dbReference>
<dbReference type="GO" id="GO:0008168">
    <property type="term" value="F:methyltransferase activity"/>
    <property type="evidence" value="ECO:0007669"/>
    <property type="project" value="UniProtKB-KW"/>
</dbReference>
<evidence type="ECO:0000256" key="3">
    <source>
        <dbReference type="ARBA" id="ARBA00022679"/>
    </source>
</evidence>
<dbReference type="PANTHER" id="PTHR43667:SF1">
    <property type="entry name" value="CYCLOPROPANE-FATTY-ACYL-PHOSPHOLIPID SYNTHASE"/>
    <property type="match status" value="1"/>
</dbReference>
<name>A0A2T0W1T6_9RHOB</name>
<dbReference type="AlphaFoldDB" id="A0A2T0W1T6"/>
<protein>
    <submittedName>
        <fullName evidence="6">Cyclopropane-fatty-acyl-phospholipid synthase</fullName>
    </submittedName>
</protein>
<dbReference type="Gene3D" id="3.40.50.150">
    <property type="entry name" value="Vaccinia Virus protein VP39"/>
    <property type="match status" value="1"/>
</dbReference>
<keyword evidence="2" id="KW-0489">Methyltransferase</keyword>
<keyword evidence="5" id="KW-0443">Lipid metabolism</keyword>
<comment type="similarity">
    <text evidence="1">Belongs to the CFA/CMAS family.</text>
</comment>
<accession>A0A2T0W1T6</accession>
<dbReference type="GO" id="GO:0008610">
    <property type="term" value="P:lipid biosynthetic process"/>
    <property type="evidence" value="ECO:0007669"/>
    <property type="project" value="InterPro"/>
</dbReference>